<dbReference type="InterPro" id="IPR007024">
    <property type="entry name" value="BLUF_domain"/>
</dbReference>
<evidence type="ECO:0000313" key="2">
    <source>
        <dbReference type="EMBL" id="NIJ25211.1"/>
    </source>
</evidence>
<dbReference type="Pfam" id="PF04940">
    <property type="entry name" value="BLUF"/>
    <property type="match status" value="1"/>
</dbReference>
<dbReference type="EMBL" id="JAASQP010000001">
    <property type="protein sequence ID" value="NIJ25211.1"/>
    <property type="molecule type" value="Genomic_DNA"/>
</dbReference>
<dbReference type="PROSITE" id="PS50925">
    <property type="entry name" value="BLUF"/>
    <property type="match status" value="1"/>
</dbReference>
<dbReference type="SMART" id="SM01034">
    <property type="entry name" value="BLUF"/>
    <property type="match status" value="1"/>
</dbReference>
<name>A0ABX0U705_9SPHN</name>
<proteinExistence type="predicted"/>
<keyword evidence="3" id="KW-1185">Reference proteome</keyword>
<evidence type="ECO:0000313" key="3">
    <source>
        <dbReference type="Proteomes" id="UP000788153"/>
    </source>
</evidence>
<accession>A0ABX0U705</accession>
<comment type="caution">
    <text evidence="2">The sequence shown here is derived from an EMBL/GenBank/DDBJ whole genome shotgun (WGS) entry which is preliminary data.</text>
</comment>
<sequence length="154" mass="17239">MSSEAKVGCTSNLGARDPVIESLLYISRSTVSSDQSQRVISSVVDTARRRNSRVGLTGALLFTGTHFAQVIEGDANAIERLMVALRRDARHDDLRVVERQIIPNRRFTEWSMAYFGPSQFVSRHVTRLLGNPSTVDRRRAAEWLTDLLCEFAAS</sequence>
<evidence type="ECO:0000259" key="1">
    <source>
        <dbReference type="PROSITE" id="PS50925"/>
    </source>
</evidence>
<protein>
    <recommendedName>
        <fullName evidence="1">BLUF domain-containing protein</fullName>
    </recommendedName>
</protein>
<feature type="domain" description="BLUF" evidence="1">
    <location>
        <begin position="20"/>
        <end position="113"/>
    </location>
</feature>
<dbReference type="InterPro" id="IPR036046">
    <property type="entry name" value="Acylphosphatase-like_dom_sf"/>
</dbReference>
<organism evidence="2 3">
    <name type="scientific">Sphingomonas japonica</name>
    <dbReference type="NCBI Taxonomy" id="511662"/>
    <lineage>
        <taxon>Bacteria</taxon>
        <taxon>Pseudomonadati</taxon>
        <taxon>Pseudomonadota</taxon>
        <taxon>Alphaproteobacteria</taxon>
        <taxon>Sphingomonadales</taxon>
        <taxon>Sphingomonadaceae</taxon>
        <taxon>Sphingomonas</taxon>
    </lineage>
</organism>
<dbReference type="RefSeq" id="WP_140047655.1">
    <property type="nucleotide sequence ID" value="NZ_BAAAEV010000001.1"/>
</dbReference>
<gene>
    <name evidence="2" type="ORF">FHT01_002753</name>
</gene>
<dbReference type="SUPFAM" id="SSF54975">
    <property type="entry name" value="Acylphosphatase/BLUF domain-like"/>
    <property type="match status" value="1"/>
</dbReference>
<reference evidence="2 3" key="1">
    <citation type="submission" date="2020-03" db="EMBL/GenBank/DDBJ databases">
        <title>Genomic Encyclopedia of Type Strains, Phase IV (KMG-IV): sequencing the most valuable type-strain genomes for metagenomic binning, comparative biology and taxonomic classification.</title>
        <authorList>
            <person name="Goeker M."/>
        </authorList>
    </citation>
    <scope>NUCLEOTIDE SEQUENCE [LARGE SCALE GENOMIC DNA]</scope>
    <source>
        <strain evidence="2 3">DSM 22753</strain>
    </source>
</reference>
<dbReference type="Gene3D" id="3.30.70.100">
    <property type="match status" value="1"/>
</dbReference>
<dbReference type="Proteomes" id="UP000788153">
    <property type="component" value="Unassembled WGS sequence"/>
</dbReference>